<dbReference type="GO" id="GO:0003824">
    <property type="term" value="F:catalytic activity"/>
    <property type="evidence" value="ECO:0007669"/>
    <property type="project" value="InterPro"/>
</dbReference>
<dbReference type="InterPro" id="IPR006162">
    <property type="entry name" value="Ppantetheine_attach_site"/>
</dbReference>
<evidence type="ECO:0000256" key="4">
    <source>
        <dbReference type="ARBA" id="ARBA00022553"/>
    </source>
</evidence>
<protein>
    <submittedName>
        <fullName evidence="7">Amino acid adenylation domain-containing protein</fullName>
    </submittedName>
</protein>
<dbReference type="Proteomes" id="UP000596130">
    <property type="component" value="Chromosome"/>
</dbReference>
<dbReference type="SMART" id="SM00823">
    <property type="entry name" value="PKS_PP"/>
    <property type="match status" value="2"/>
</dbReference>
<dbReference type="InterPro" id="IPR000873">
    <property type="entry name" value="AMP-dep_synth/lig_dom"/>
</dbReference>
<organism evidence="7 8">
    <name type="scientific">Streptomyces alfalfae</name>
    <dbReference type="NCBI Taxonomy" id="1642299"/>
    <lineage>
        <taxon>Bacteria</taxon>
        <taxon>Bacillati</taxon>
        <taxon>Actinomycetota</taxon>
        <taxon>Actinomycetes</taxon>
        <taxon>Kitasatosporales</taxon>
        <taxon>Streptomycetaceae</taxon>
        <taxon>Streptomyces</taxon>
    </lineage>
</organism>
<evidence type="ECO:0000256" key="1">
    <source>
        <dbReference type="ARBA" id="ARBA00001957"/>
    </source>
</evidence>
<feature type="compositionally biased region" description="Low complexity" evidence="5">
    <location>
        <begin position="1186"/>
        <end position="1202"/>
    </location>
</feature>
<dbReference type="InterPro" id="IPR020806">
    <property type="entry name" value="PKS_PP-bd"/>
</dbReference>
<dbReference type="SUPFAM" id="SSF52777">
    <property type="entry name" value="CoA-dependent acyltransferases"/>
    <property type="match status" value="4"/>
</dbReference>
<dbReference type="SUPFAM" id="SSF56801">
    <property type="entry name" value="Acetyl-CoA synthetase-like"/>
    <property type="match status" value="2"/>
</dbReference>
<name>A0A7T4PP93_9ACTN</name>
<dbReference type="InterPro" id="IPR029058">
    <property type="entry name" value="AB_hydrolase_fold"/>
</dbReference>
<dbReference type="GO" id="GO:0031177">
    <property type="term" value="F:phosphopantetheine binding"/>
    <property type="evidence" value="ECO:0007669"/>
    <property type="project" value="InterPro"/>
</dbReference>
<reference evidence="7 8" key="1">
    <citation type="submission" date="2020-12" db="EMBL/GenBank/DDBJ databases">
        <title>Identification and biosynthesis of polyene macrolides produced by Streptomyces alfalfae Men-myco-93-63.</title>
        <authorList>
            <person name="Liu D."/>
            <person name="Li Y."/>
            <person name="Liu L."/>
            <person name="Han X."/>
            <person name="Shen F."/>
        </authorList>
    </citation>
    <scope>NUCLEOTIDE SEQUENCE [LARGE SCALE GENOMIC DNA]</scope>
    <source>
        <strain evidence="7 8">Men-myco-93-63</strain>
    </source>
</reference>
<dbReference type="Pfam" id="PF00550">
    <property type="entry name" value="PP-binding"/>
    <property type="match status" value="2"/>
</dbReference>
<feature type="region of interest" description="Disordered" evidence="5">
    <location>
        <begin position="1714"/>
        <end position="1739"/>
    </location>
</feature>
<dbReference type="PROSITE" id="PS00455">
    <property type="entry name" value="AMP_BINDING"/>
    <property type="match status" value="2"/>
</dbReference>
<feature type="compositionally biased region" description="Basic and acidic residues" evidence="5">
    <location>
        <begin position="1073"/>
        <end position="1095"/>
    </location>
</feature>
<dbReference type="InterPro" id="IPR009081">
    <property type="entry name" value="PP-bd_ACP"/>
</dbReference>
<dbReference type="InterPro" id="IPR025110">
    <property type="entry name" value="AMP-bd_C"/>
</dbReference>
<accession>A0A7T4PP93</accession>
<dbReference type="SUPFAM" id="SSF47336">
    <property type="entry name" value="ACP-like"/>
    <property type="match status" value="2"/>
</dbReference>
<keyword evidence="4" id="KW-0597">Phosphoprotein</keyword>
<dbReference type="InterPro" id="IPR045851">
    <property type="entry name" value="AMP-bd_C_sf"/>
</dbReference>
<dbReference type="Gene3D" id="3.30.559.10">
    <property type="entry name" value="Chloramphenicol acetyltransferase-like domain"/>
    <property type="match status" value="3"/>
</dbReference>
<dbReference type="PANTHER" id="PTHR45527:SF14">
    <property type="entry name" value="PLIPASTATIN SYNTHASE SUBUNIT B"/>
    <property type="match status" value="1"/>
</dbReference>
<dbReference type="GO" id="GO:0044550">
    <property type="term" value="P:secondary metabolite biosynthetic process"/>
    <property type="evidence" value="ECO:0007669"/>
    <property type="project" value="UniProtKB-ARBA"/>
</dbReference>
<dbReference type="CDD" id="cd19543">
    <property type="entry name" value="DCL_NRPS"/>
    <property type="match status" value="1"/>
</dbReference>
<feature type="domain" description="Carrier" evidence="6">
    <location>
        <begin position="1001"/>
        <end position="1076"/>
    </location>
</feature>
<dbReference type="CDD" id="cd17643">
    <property type="entry name" value="A_NRPS_Cytc1-like"/>
    <property type="match status" value="1"/>
</dbReference>
<dbReference type="Gene3D" id="2.30.38.10">
    <property type="entry name" value="Luciferase, Domain 3"/>
    <property type="match status" value="1"/>
</dbReference>
<dbReference type="GO" id="GO:0017000">
    <property type="term" value="P:antibiotic biosynthetic process"/>
    <property type="evidence" value="ECO:0007669"/>
    <property type="project" value="UniProtKB-ARBA"/>
</dbReference>
<dbReference type="GO" id="GO:0043041">
    <property type="term" value="P:amino acid activation for nonribosomal peptide biosynthetic process"/>
    <property type="evidence" value="ECO:0007669"/>
    <property type="project" value="TreeGrafter"/>
</dbReference>
<evidence type="ECO:0000313" key="8">
    <source>
        <dbReference type="Proteomes" id="UP000596130"/>
    </source>
</evidence>
<dbReference type="NCBIfam" id="TIGR01733">
    <property type="entry name" value="AA-adenyl-dom"/>
    <property type="match status" value="2"/>
</dbReference>
<evidence type="ECO:0000256" key="5">
    <source>
        <dbReference type="SAM" id="MobiDB-lite"/>
    </source>
</evidence>
<comment type="similarity">
    <text evidence="2">Belongs to the ATP-dependent AMP-binding enzyme family.</text>
</comment>
<dbReference type="FunFam" id="1.10.1200.10:FF:000005">
    <property type="entry name" value="Nonribosomal peptide synthetase 1"/>
    <property type="match status" value="1"/>
</dbReference>
<dbReference type="Pfam" id="PF13193">
    <property type="entry name" value="AMP-binding_C"/>
    <property type="match status" value="2"/>
</dbReference>
<dbReference type="Gene3D" id="3.40.50.1820">
    <property type="entry name" value="alpha/beta hydrolase"/>
    <property type="match status" value="1"/>
</dbReference>
<dbReference type="PANTHER" id="PTHR45527">
    <property type="entry name" value="NONRIBOSOMAL PEPTIDE SYNTHETASE"/>
    <property type="match status" value="1"/>
</dbReference>
<dbReference type="FunFam" id="2.30.38.10:FF:000001">
    <property type="entry name" value="Non-ribosomal peptide synthetase PvdI"/>
    <property type="match status" value="2"/>
</dbReference>
<dbReference type="CDD" id="cd12117">
    <property type="entry name" value="A_NRPS_Srf_like"/>
    <property type="match status" value="1"/>
</dbReference>
<evidence type="ECO:0000259" key="6">
    <source>
        <dbReference type="PROSITE" id="PS50075"/>
    </source>
</evidence>
<dbReference type="RefSeq" id="WP_198505095.1">
    <property type="nucleotide sequence ID" value="NZ_CP065959.1"/>
</dbReference>
<evidence type="ECO:0000313" key="7">
    <source>
        <dbReference type="EMBL" id="QQC93893.1"/>
    </source>
</evidence>
<dbReference type="InterPro" id="IPR010071">
    <property type="entry name" value="AA_adenyl_dom"/>
</dbReference>
<dbReference type="Pfam" id="PF00668">
    <property type="entry name" value="Condensation"/>
    <property type="match status" value="3"/>
</dbReference>
<dbReference type="Gene3D" id="3.40.50.980">
    <property type="match status" value="2"/>
</dbReference>
<dbReference type="FunFam" id="1.10.1200.10:FF:000016">
    <property type="entry name" value="Non-ribosomal peptide synthase"/>
    <property type="match status" value="1"/>
</dbReference>
<dbReference type="InterPro" id="IPR042099">
    <property type="entry name" value="ANL_N_sf"/>
</dbReference>
<feature type="domain" description="Carrier" evidence="6">
    <location>
        <begin position="2140"/>
        <end position="2214"/>
    </location>
</feature>
<dbReference type="Gene3D" id="3.30.559.30">
    <property type="entry name" value="Nonribosomal peptide synthetase, condensation domain"/>
    <property type="match status" value="2"/>
</dbReference>
<dbReference type="PROSITE" id="PS50075">
    <property type="entry name" value="CARRIER"/>
    <property type="match status" value="2"/>
</dbReference>
<dbReference type="Pfam" id="PF00501">
    <property type="entry name" value="AMP-binding"/>
    <property type="match status" value="2"/>
</dbReference>
<sequence>MTPAKGRARISEVLPLSPLQEGLLFLSSTGQATGRAPGADLYTLQFTADIESEDVEGGEGVAGVAGRDVAGRLRAAATVLLSRHPNLRACFRGRKNGEPVQLVLHADDVPLPWTERDLTHLTGDALAAEAGRIAAEDRLRGFDPAKPPLMRFTLLRLGGGKHRLLWSAHHILMDGWSLPLAVRELLELAAGGDADRLPAPAPYRSFLGWLGGRDREAARRAWARTLSGVEDPVHLAPPSPAGAARALPLDLRRTLDADRTAALTAWCRTAGVTLSSVVQGCWAVLLGRLTGRQDVVFGAVTSGRPAEVPGVESMIGLFANTVPVRADVRPGLRASQLFHALAGQRLEMMPHEHLPLAEAQAACGVRGELFDTVLAFQNYPLDEEDLLRSGATGVSGARVHTATHYPLSLTVHPGDVIDVRLSYAPDRLAGDRAAGILDRLIEVLTRVADDPEALLARLGGIAEAERRRILDEWSGGGAEPGADATIPELFAAQVARTPDATALTVPADAATGARVDLSYRELDARANRLAHHIAALGAGPETFVALALPRGADLVVAVLAVLKAGAAYLPVDPSYPADRIAHTLADARPPLVLTTAGAGLPEAPGATAVHLDSAAVRDAVAARPATAPRTRVRPEHPAYVIYTSGSTGRPKGVVVPHANVARLLGATDGWFGFGGDDVWTLFHSIAFDFTVWELWGALLYGGRLVVVPYDVSRSPDAFLGLLARERVTVLNQTPSAFYQLMRADAEHGPELSLRHVVFGGEALDIGRLAGWYERHADDAPRLVNMYGITETTVHVSYQELDAARAASGEGSVIGRGIPDLRVYLLDGALQPVPAGVRGELYVAGPGLARGYLDRPALTSGRFVACPFGEPGARMYRTGDLGRWRADGTLEYLGRADQQVQLRGFRVELGEIGAVLEQHPAVAQAAVVVREVREGDQRLVAYVVPAGRGADAETLRTFAGERLPAHMVPSAVVPLDALPLTANGKLDRAALPAPSYTTTDRAPRTADERLLCAVFAEVLGLERVGVDDDFFALGGHSLLATRIVNRARAELGVDLGVRDLFEAPSVARLAARLAEPRAEDEPRAEGGRRTGGERRAGGGRARPELVPAVRPDVIPLSYAQQRLWFIERLGAPAGLYNIPLAVRLTGRLDAGALGAALRDVVARHEALRTVFPVTAGTTETSGGGFTPGPASGAEEGAPPGAASRGVGRAGQQVLAPADAPVHLPVTETAEAALDAALAAEAARGFDLESQAPLRARLFATGPDEHVLLLVVHHIAADGWSLAPLARDLTEAYAARRAGAAPAWAPLPVQYADYTLWQRRLLGDESDPDSELSRQLAHWRTALAGLPDELDLPFDAPRGARADHRGGTVRVPVPDAVAAGLRAAAREWGVSVFMLLQAGLAATLTRLGAGTDIPLGSPVAGRSDDRLADLVGVFVNTLVLRTDTGGDPAFRDLVERVKAYDLAAYQHQDVPFEKLVEALNPERSRARHPLFQVMLGLRNADRSAAVTVDPELSMEVVPVAGATAKWDLFFQLTEHADDTGRIDLAVEYSASLFEESTARRIADAYLRLLAGALADPARPLSGLDILPARERAALLALGANDAAAPAGAVTAHFARQAAATPDAVALLHGEGGALTLTYGDLDARANRLAQHLITEHGVRRGDVVALRLERGPLTVVTLLAIARTGAAYLPLDPRHPAARVRAMLADSGARLLLTEESAGESPYDGVRSAGEAESDGATTAREAGNDGVRTVVLDAPATLAAVAAAPATAPDVRNAPDDLLYVTYTSGSTGRPKGVAVSHRAALRLVHGLSHLGVGRDDTFVYFAPVAFDASTFEIWAPLLHGARLAVTPAGPAEPTAIGAFLRATGVSVAFFTTQLVNVFADTAPEALAPLRLLLTGGEAHSVDHIARLRAALPGLTLVNIYGPTEVTTFALSHTVAEDPSGASNVPIGLPIGGTRGYVLDAALRPVPRGVVGELYLAGAGLARGYLGRPGQTAERFVADPYGPAGTRMYRTGDLVRWNTAGLIEYVGRDDHQVKVRGHRIELTEIERALTAHPAVARAAVLAPRTATGRDLVAYVVPAAPEARPEAERLRAHLARTLPGYMIPAAYAFLGELPLTVNGKLDTRALPAPETVDRPADPTARAPRDAAERALAEAVREVLGTADVSLDDGFFALGGDSLKAIRLVNAAARRGLRLSLGDVFEHRTVEALAAAGGAADDGLDMLAPLLPIRTGGTLPPLFCVHGGLGFSIPFAALAEHLDPRRPVLGLQARGITGAGPLPSDLTEVADDYVREIRAVQPHGPYHLLGWSYGGVVAHEMAVRLREAGEDVAYLANLDAYPDDARGARPDDAEFLAEFLDQAGVDAGALTELTTETVTALLRSAPDSPLAAFDLATLERLLKVMRNNLRLFQRFTPGAFDGPMTLFVAAEGLDADERALKAKSWEPHLTGAAGRLRTHDVPCGHQDMMRPAPAAHIGRRVEEALAALDRARTTTHTH</sequence>
<dbReference type="GO" id="GO:0005829">
    <property type="term" value="C:cytosol"/>
    <property type="evidence" value="ECO:0007669"/>
    <property type="project" value="TreeGrafter"/>
</dbReference>
<feature type="region of interest" description="Disordered" evidence="5">
    <location>
        <begin position="1072"/>
        <end position="1101"/>
    </location>
</feature>
<dbReference type="GO" id="GO:0008610">
    <property type="term" value="P:lipid biosynthetic process"/>
    <property type="evidence" value="ECO:0007669"/>
    <property type="project" value="UniProtKB-ARBA"/>
</dbReference>
<feature type="region of interest" description="Disordered" evidence="5">
    <location>
        <begin position="1174"/>
        <end position="1208"/>
    </location>
</feature>
<gene>
    <name evidence="7" type="ORF">I8755_21045</name>
</gene>
<dbReference type="SMART" id="SM00824">
    <property type="entry name" value="PKS_TE"/>
    <property type="match status" value="1"/>
</dbReference>
<dbReference type="InterPro" id="IPR020845">
    <property type="entry name" value="AMP-binding_CS"/>
</dbReference>
<keyword evidence="3" id="KW-0596">Phosphopantetheine</keyword>
<dbReference type="FunFam" id="3.40.50.12780:FF:000012">
    <property type="entry name" value="Non-ribosomal peptide synthetase"/>
    <property type="match status" value="1"/>
</dbReference>
<dbReference type="GO" id="GO:0072330">
    <property type="term" value="P:monocarboxylic acid biosynthetic process"/>
    <property type="evidence" value="ECO:0007669"/>
    <property type="project" value="UniProtKB-ARBA"/>
</dbReference>
<evidence type="ECO:0000256" key="2">
    <source>
        <dbReference type="ARBA" id="ARBA00006432"/>
    </source>
</evidence>
<evidence type="ECO:0000256" key="3">
    <source>
        <dbReference type="ARBA" id="ARBA00022450"/>
    </source>
</evidence>
<dbReference type="PROSITE" id="PS00012">
    <property type="entry name" value="PHOSPHOPANTETHEINE"/>
    <property type="match status" value="2"/>
</dbReference>
<dbReference type="SUPFAM" id="SSF53474">
    <property type="entry name" value="alpha/beta-Hydrolases"/>
    <property type="match status" value="1"/>
</dbReference>
<dbReference type="Gene3D" id="3.30.300.30">
    <property type="match status" value="2"/>
</dbReference>
<dbReference type="FunFam" id="3.30.300.30:FF:000010">
    <property type="entry name" value="Enterobactin synthetase component F"/>
    <property type="match status" value="2"/>
</dbReference>
<dbReference type="FunFam" id="3.40.50.980:FF:000002">
    <property type="entry name" value="Enterobactin synthetase component F"/>
    <property type="match status" value="1"/>
</dbReference>
<dbReference type="EMBL" id="CP065959">
    <property type="protein sequence ID" value="QQC93893.1"/>
    <property type="molecule type" value="Genomic_DNA"/>
</dbReference>
<comment type="cofactor">
    <cofactor evidence="1">
        <name>pantetheine 4'-phosphate</name>
        <dbReference type="ChEBI" id="CHEBI:47942"/>
    </cofactor>
</comment>
<proteinExistence type="inferred from homology"/>
<dbReference type="Pfam" id="PF00975">
    <property type="entry name" value="Thioesterase"/>
    <property type="match status" value="1"/>
</dbReference>
<dbReference type="InterPro" id="IPR001031">
    <property type="entry name" value="Thioesterase"/>
</dbReference>
<dbReference type="InterPro" id="IPR023213">
    <property type="entry name" value="CAT-like_dom_sf"/>
</dbReference>
<dbReference type="Gene3D" id="1.10.1200.10">
    <property type="entry name" value="ACP-like"/>
    <property type="match status" value="1"/>
</dbReference>
<dbReference type="InterPro" id="IPR020802">
    <property type="entry name" value="TesA-like"/>
</dbReference>
<dbReference type="Gene3D" id="3.40.50.12780">
    <property type="entry name" value="N-terminal domain of ligase-like"/>
    <property type="match status" value="1"/>
</dbReference>
<dbReference type="InterPro" id="IPR001242">
    <property type="entry name" value="Condensation_dom"/>
</dbReference>
<dbReference type="InterPro" id="IPR036736">
    <property type="entry name" value="ACP-like_sf"/>
</dbReference>
<dbReference type="CDD" id="cd19540">
    <property type="entry name" value="LCL_NRPS-like"/>
    <property type="match status" value="1"/>
</dbReference>